<evidence type="ECO:0000313" key="18">
    <source>
        <dbReference type="Proteomes" id="UP000765507"/>
    </source>
</evidence>
<dbReference type="GO" id="GO:0001227">
    <property type="term" value="F:DNA-binding transcription repressor activity, RNA polymerase II-specific"/>
    <property type="evidence" value="ECO:0007669"/>
    <property type="project" value="TreeGrafter"/>
</dbReference>
<dbReference type="GO" id="GO:0008270">
    <property type="term" value="F:zinc ion binding"/>
    <property type="evidence" value="ECO:0007669"/>
    <property type="project" value="UniProtKB-KW"/>
</dbReference>
<keyword evidence="7" id="KW-0862">Zinc</keyword>
<keyword evidence="4" id="KW-0677">Repeat</keyword>
<keyword evidence="12" id="KW-0539">Nucleus</keyword>
<evidence type="ECO:0000256" key="8">
    <source>
        <dbReference type="ARBA" id="ARBA00022902"/>
    </source>
</evidence>
<keyword evidence="2" id="KW-0217">Developmental protein</keyword>
<dbReference type="PANTHER" id="PTHR15065:SF5">
    <property type="entry name" value="INSULINOMA-ASSOCIATED PROTEIN 1"/>
    <property type="match status" value="1"/>
</dbReference>
<dbReference type="PANTHER" id="PTHR15065">
    <property type="entry name" value="INSULINOMA-ASSOCIATED 1"/>
    <property type="match status" value="1"/>
</dbReference>
<dbReference type="PROSITE" id="PS00028">
    <property type="entry name" value="ZINC_FINGER_C2H2_1"/>
    <property type="match status" value="2"/>
</dbReference>
<feature type="region of interest" description="Disordered" evidence="15">
    <location>
        <begin position="131"/>
        <end position="154"/>
    </location>
</feature>
<dbReference type="GO" id="GO:0000978">
    <property type="term" value="F:RNA polymerase II cis-regulatory region sequence-specific DNA binding"/>
    <property type="evidence" value="ECO:0007669"/>
    <property type="project" value="TreeGrafter"/>
</dbReference>
<comment type="caution">
    <text evidence="17">The sequence shown here is derived from an EMBL/GenBank/DDBJ whole genome shotgun (WGS) entry which is preliminary data.</text>
</comment>
<evidence type="ECO:0000256" key="14">
    <source>
        <dbReference type="PROSITE-ProRule" id="PRU00042"/>
    </source>
</evidence>
<sequence>MPRGFLVKRTHKTGPASYRIRAPSAEPLGANPWPPGCPTPLPPTQGNPPGASGTPASCPLLQNLLLPAASPSSSSSGWGAIVCQLCCQAYGDPSSLARHGCSGLARVEYRCLQCPKVFGCPANLASHQRWHKPHGQGAAKENQSPEPGTGPDSHRADLGCAHCARRFRCRSDLHRHLQLHRAGPGLSQSQHLHGNRPPTSLCLPKEGALSLTVGSQPRPLGAVVSPSLSRA</sequence>
<evidence type="ECO:0000256" key="1">
    <source>
        <dbReference type="ARBA" id="ARBA00004123"/>
    </source>
</evidence>
<dbReference type="InterPro" id="IPR042972">
    <property type="entry name" value="INSM1/2"/>
</dbReference>
<dbReference type="InterPro" id="IPR036236">
    <property type="entry name" value="Znf_C2H2_sf"/>
</dbReference>
<keyword evidence="11" id="KW-0804">Transcription</keyword>
<evidence type="ECO:0000259" key="16">
    <source>
        <dbReference type="PROSITE" id="PS50157"/>
    </source>
</evidence>
<dbReference type="EMBL" id="JAHGAV010000247">
    <property type="protein sequence ID" value="KAG6927571.1"/>
    <property type="molecule type" value="Genomic_DNA"/>
</dbReference>
<reference evidence="17 18" key="1">
    <citation type="journal article" date="2020" name="G3 (Bethesda)">
        <title>Draft Genome of the Common Snapping Turtle, Chelydra serpentina, a Model for Phenotypic Plasticity in Reptiles.</title>
        <authorList>
            <person name="Das D."/>
            <person name="Singh S.K."/>
            <person name="Bierstedt J."/>
            <person name="Erickson A."/>
            <person name="Galli G.L.J."/>
            <person name="Crossley D.A. 2nd"/>
            <person name="Rhen T."/>
        </authorList>
    </citation>
    <scope>NUCLEOTIDE SEQUENCE [LARGE SCALE GENOMIC DNA]</scope>
    <source>
        <strain evidence="17">KW</strain>
    </source>
</reference>
<evidence type="ECO:0000256" key="4">
    <source>
        <dbReference type="ARBA" id="ARBA00022737"/>
    </source>
</evidence>
<dbReference type="OrthoDB" id="8953942at2759"/>
<feature type="region of interest" description="Disordered" evidence="15">
    <location>
        <begin position="1"/>
        <end position="54"/>
    </location>
</feature>
<keyword evidence="5 14" id="KW-0863">Zinc-finger</keyword>
<evidence type="ECO:0000256" key="13">
    <source>
        <dbReference type="ARBA" id="ARBA00038003"/>
    </source>
</evidence>
<dbReference type="GO" id="GO:0017053">
    <property type="term" value="C:transcription repressor complex"/>
    <property type="evidence" value="ECO:0007669"/>
    <property type="project" value="TreeGrafter"/>
</dbReference>
<keyword evidence="10" id="KW-0238">DNA-binding</keyword>
<dbReference type="GO" id="GO:0030182">
    <property type="term" value="P:neuron differentiation"/>
    <property type="evidence" value="ECO:0007669"/>
    <property type="project" value="TreeGrafter"/>
</dbReference>
<protein>
    <submittedName>
        <fullName evidence="17">Insulinoma associated 1 L-like protein</fullName>
    </submittedName>
</protein>
<gene>
    <name evidence="17" type="primary">insm1.L</name>
    <name evidence="17" type="ORF">G0U57_009516</name>
</gene>
<feature type="compositionally biased region" description="Pro residues" evidence="15">
    <location>
        <begin position="32"/>
        <end position="46"/>
    </location>
</feature>
<evidence type="ECO:0000256" key="12">
    <source>
        <dbReference type="ARBA" id="ARBA00023242"/>
    </source>
</evidence>
<evidence type="ECO:0000256" key="6">
    <source>
        <dbReference type="ARBA" id="ARBA00022782"/>
    </source>
</evidence>
<keyword evidence="18" id="KW-1185">Reference proteome</keyword>
<evidence type="ECO:0000256" key="9">
    <source>
        <dbReference type="ARBA" id="ARBA00023015"/>
    </source>
</evidence>
<evidence type="ECO:0000256" key="11">
    <source>
        <dbReference type="ARBA" id="ARBA00023163"/>
    </source>
</evidence>
<comment type="subcellular location">
    <subcellularLocation>
        <location evidence="1">Nucleus</location>
    </subcellularLocation>
</comment>
<name>A0A8T1SF90_CHESE</name>
<dbReference type="Gene3D" id="3.30.160.60">
    <property type="entry name" value="Classic Zinc Finger"/>
    <property type="match status" value="1"/>
</dbReference>
<keyword evidence="9" id="KW-0805">Transcription regulation</keyword>
<keyword evidence="3" id="KW-0479">Metal-binding</keyword>
<keyword evidence="8" id="KW-0524">Neurogenesis</keyword>
<evidence type="ECO:0000256" key="10">
    <source>
        <dbReference type="ARBA" id="ARBA00023125"/>
    </source>
</evidence>
<evidence type="ECO:0000256" key="2">
    <source>
        <dbReference type="ARBA" id="ARBA00022473"/>
    </source>
</evidence>
<proteinExistence type="inferred from homology"/>
<evidence type="ECO:0000256" key="15">
    <source>
        <dbReference type="SAM" id="MobiDB-lite"/>
    </source>
</evidence>
<comment type="similarity">
    <text evidence="13">Belongs to the INSM1 family.</text>
</comment>
<dbReference type="AlphaFoldDB" id="A0A8T1SF90"/>
<dbReference type="GO" id="GO:0005634">
    <property type="term" value="C:nucleus"/>
    <property type="evidence" value="ECO:0007669"/>
    <property type="project" value="UniProtKB-SubCell"/>
</dbReference>
<dbReference type="InterPro" id="IPR013087">
    <property type="entry name" value="Znf_C2H2_type"/>
</dbReference>
<feature type="domain" description="C2H2-type" evidence="16">
    <location>
        <begin position="109"/>
        <end position="136"/>
    </location>
</feature>
<dbReference type="PROSITE" id="PS50157">
    <property type="entry name" value="ZINC_FINGER_C2H2_2"/>
    <property type="match status" value="2"/>
</dbReference>
<evidence type="ECO:0000256" key="3">
    <source>
        <dbReference type="ARBA" id="ARBA00022723"/>
    </source>
</evidence>
<feature type="compositionally biased region" description="Basic residues" evidence="15">
    <location>
        <begin position="1"/>
        <end position="12"/>
    </location>
</feature>
<feature type="domain" description="C2H2-type" evidence="16">
    <location>
        <begin position="158"/>
        <end position="180"/>
    </location>
</feature>
<keyword evidence="6" id="KW-0221">Differentiation</keyword>
<evidence type="ECO:0000313" key="17">
    <source>
        <dbReference type="EMBL" id="KAG6927571.1"/>
    </source>
</evidence>
<evidence type="ECO:0000256" key="5">
    <source>
        <dbReference type="ARBA" id="ARBA00022771"/>
    </source>
</evidence>
<dbReference type="Proteomes" id="UP000765507">
    <property type="component" value="Unassembled WGS sequence"/>
</dbReference>
<evidence type="ECO:0000256" key="7">
    <source>
        <dbReference type="ARBA" id="ARBA00022833"/>
    </source>
</evidence>
<dbReference type="GO" id="GO:0010564">
    <property type="term" value="P:regulation of cell cycle process"/>
    <property type="evidence" value="ECO:0007669"/>
    <property type="project" value="TreeGrafter"/>
</dbReference>
<accession>A0A8T1SF90</accession>
<dbReference type="SMART" id="SM00355">
    <property type="entry name" value="ZnF_C2H2"/>
    <property type="match status" value="2"/>
</dbReference>
<dbReference type="SUPFAM" id="SSF57667">
    <property type="entry name" value="beta-beta-alpha zinc fingers"/>
    <property type="match status" value="1"/>
</dbReference>
<organism evidence="17 18">
    <name type="scientific">Chelydra serpentina</name>
    <name type="common">Snapping turtle</name>
    <name type="synonym">Testudo serpentina</name>
    <dbReference type="NCBI Taxonomy" id="8475"/>
    <lineage>
        <taxon>Eukaryota</taxon>
        <taxon>Metazoa</taxon>
        <taxon>Chordata</taxon>
        <taxon>Craniata</taxon>
        <taxon>Vertebrata</taxon>
        <taxon>Euteleostomi</taxon>
        <taxon>Archelosauria</taxon>
        <taxon>Testudinata</taxon>
        <taxon>Testudines</taxon>
        <taxon>Cryptodira</taxon>
        <taxon>Durocryptodira</taxon>
        <taxon>Americhelydia</taxon>
        <taxon>Chelydroidea</taxon>
        <taxon>Chelydridae</taxon>
        <taxon>Chelydra</taxon>
    </lineage>
</organism>